<dbReference type="PANTHER" id="PTHR43483">
    <property type="entry name" value="MEMBRANE TRANSPORTER PROTEIN HI_0806-RELATED"/>
    <property type="match status" value="1"/>
</dbReference>
<feature type="transmembrane region" description="Helical" evidence="6">
    <location>
        <begin position="46"/>
        <end position="64"/>
    </location>
</feature>
<comment type="subcellular location">
    <subcellularLocation>
        <location evidence="6">Cell membrane</location>
        <topology evidence="6">Multi-pass membrane protein</topology>
    </subcellularLocation>
    <subcellularLocation>
        <location evidence="1">Membrane</location>
        <topology evidence="1">Multi-pass membrane protein</topology>
    </subcellularLocation>
</comment>
<comment type="similarity">
    <text evidence="2 6">Belongs to the 4-toluene sulfonate uptake permease (TSUP) (TC 2.A.102) family.</text>
</comment>
<keyword evidence="8" id="KW-1185">Reference proteome</keyword>
<evidence type="ECO:0000256" key="5">
    <source>
        <dbReference type="ARBA" id="ARBA00023136"/>
    </source>
</evidence>
<dbReference type="PANTHER" id="PTHR43483:SF3">
    <property type="entry name" value="MEMBRANE TRANSPORTER PROTEIN HI_0806-RELATED"/>
    <property type="match status" value="1"/>
</dbReference>
<evidence type="ECO:0000256" key="4">
    <source>
        <dbReference type="ARBA" id="ARBA00022989"/>
    </source>
</evidence>
<dbReference type="OrthoDB" id="457670at2"/>
<keyword evidence="3 6" id="KW-0812">Transmembrane</keyword>
<dbReference type="EMBL" id="FMWD01000002">
    <property type="protein sequence ID" value="SCZ52482.1"/>
    <property type="molecule type" value="Genomic_DNA"/>
</dbReference>
<feature type="transmembrane region" description="Helical" evidence="6">
    <location>
        <begin position="84"/>
        <end position="103"/>
    </location>
</feature>
<evidence type="ECO:0000256" key="2">
    <source>
        <dbReference type="ARBA" id="ARBA00009142"/>
    </source>
</evidence>
<feature type="transmembrane region" description="Helical" evidence="6">
    <location>
        <begin position="141"/>
        <end position="166"/>
    </location>
</feature>
<reference evidence="7 8" key="1">
    <citation type="submission" date="2016-10" db="EMBL/GenBank/DDBJ databases">
        <authorList>
            <person name="de Groot N.N."/>
        </authorList>
    </citation>
    <scope>NUCLEOTIDE SEQUENCE [LARGE SCALE GENOMIC DNA]</scope>
    <source>
        <strain evidence="7 8">HLD2</strain>
    </source>
</reference>
<organism evidence="7 8">
    <name type="scientific">Thiohalomonas denitrificans</name>
    <dbReference type="NCBI Taxonomy" id="415747"/>
    <lineage>
        <taxon>Bacteria</taxon>
        <taxon>Pseudomonadati</taxon>
        <taxon>Pseudomonadota</taxon>
        <taxon>Gammaproteobacteria</taxon>
        <taxon>Thiohalomonadales</taxon>
        <taxon>Thiohalomonadaceae</taxon>
        <taxon>Thiohalomonas</taxon>
    </lineage>
</organism>
<feature type="transmembrane region" description="Helical" evidence="6">
    <location>
        <begin position="243"/>
        <end position="260"/>
    </location>
</feature>
<evidence type="ECO:0000313" key="8">
    <source>
        <dbReference type="Proteomes" id="UP000199648"/>
    </source>
</evidence>
<evidence type="ECO:0000313" key="7">
    <source>
        <dbReference type="EMBL" id="SCZ52482.1"/>
    </source>
</evidence>
<dbReference type="AlphaFoldDB" id="A0A1G5PST3"/>
<evidence type="ECO:0000256" key="3">
    <source>
        <dbReference type="ARBA" id="ARBA00022692"/>
    </source>
</evidence>
<keyword evidence="4 6" id="KW-1133">Transmembrane helix</keyword>
<name>A0A1G5PST3_9GAMM</name>
<dbReference type="InterPro" id="IPR002781">
    <property type="entry name" value="TM_pro_TauE-like"/>
</dbReference>
<evidence type="ECO:0000256" key="6">
    <source>
        <dbReference type="RuleBase" id="RU363041"/>
    </source>
</evidence>
<gene>
    <name evidence="7" type="ORF">SAMN03097708_00756</name>
</gene>
<feature type="transmembrane region" description="Helical" evidence="6">
    <location>
        <begin position="110"/>
        <end position="129"/>
    </location>
</feature>
<dbReference type="Proteomes" id="UP000199648">
    <property type="component" value="Unassembled WGS sequence"/>
</dbReference>
<sequence>MPDIYLYLAVGAFAGVLAGLFGVGGGLVIVPVLAFAFARAGMAPEVLMHLAIGSSLATIVFTSLASVRAHHRRGAVQWRLVGRLAPGIVVGALLGAVIADWLPGTGLRRIFGIFELAVAVQLGLGLKPAPHRTLPGTPGLFAAGGVIGTVSAIVGIGGGTLTVPFLTWNNVAIRNAVATSAACGMPIALAGALGFAAAGWGESALPAASTGYLYWPAIGGVVAASMLFAPLGARLAHALPGDVLKRLFALFLAGLGVYMLT</sequence>
<keyword evidence="5 6" id="KW-0472">Membrane</keyword>
<dbReference type="RefSeq" id="WP_092992763.1">
    <property type="nucleotide sequence ID" value="NZ_FMWD01000002.1"/>
</dbReference>
<accession>A0A1G5PST3</accession>
<feature type="transmembrane region" description="Helical" evidence="6">
    <location>
        <begin position="212"/>
        <end position="231"/>
    </location>
</feature>
<protein>
    <recommendedName>
        <fullName evidence="6">Probable membrane transporter protein</fullName>
    </recommendedName>
</protein>
<feature type="transmembrane region" description="Helical" evidence="6">
    <location>
        <begin position="6"/>
        <end position="34"/>
    </location>
</feature>
<dbReference type="STRING" id="415747.SAMN03097708_00756"/>
<proteinExistence type="inferred from homology"/>
<keyword evidence="6" id="KW-1003">Cell membrane</keyword>
<dbReference type="Pfam" id="PF01925">
    <property type="entry name" value="TauE"/>
    <property type="match status" value="1"/>
</dbReference>
<feature type="transmembrane region" description="Helical" evidence="6">
    <location>
        <begin position="178"/>
        <end position="200"/>
    </location>
</feature>
<dbReference type="GO" id="GO:0005886">
    <property type="term" value="C:plasma membrane"/>
    <property type="evidence" value="ECO:0007669"/>
    <property type="project" value="UniProtKB-SubCell"/>
</dbReference>
<evidence type="ECO:0000256" key="1">
    <source>
        <dbReference type="ARBA" id="ARBA00004141"/>
    </source>
</evidence>